<evidence type="ECO:0000256" key="6">
    <source>
        <dbReference type="ARBA" id="ARBA00022989"/>
    </source>
</evidence>
<feature type="transmembrane region" description="Helical" evidence="10">
    <location>
        <begin position="363"/>
        <end position="383"/>
    </location>
</feature>
<evidence type="ECO:0000256" key="3">
    <source>
        <dbReference type="ARBA" id="ARBA00022538"/>
    </source>
</evidence>
<dbReference type="Gene3D" id="1.20.1530.20">
    <property type="match status" value="2"/>
</dbReference>
<feature type="domain" description="Cation/H+ exchanger transmembrane" evidence="11">
    <location>
        <begin position="298"/>
        <end position="413"/>
    </location>
</feature>
<feature type="transmembrane region" description="Helical" evidence="10">
    <location>
        <begin position="389"/>
        <end position="413"/>
    </location>
</feature>
<keyword evidence="3" id="KW-0633">Potassium transport</keyword>
<evidence type="ECO:0000313" key="14">
    <source>
        <dbReference type="EMBL" id="KAK8563037.1"/>
    </source>
</evidence>
<feature type="transmembrane region" description="Helical" evidence="10">
    <location>
        <begin position="212"/>
        <end position="230"/>
    </location>
</feature>
<dbReference type="InterPro" id="IPR057291">
    <property type="entry name" value="CHX17_2nd"/>
</dbReference>
<feature type="transmembrane region" description="Helical" evidence="10">
    <location>
        <begin position="283"/>
        <end position="299"/>
    </location>
</feature>
<evidence type="ECO:0000259" key="11">
    <source>
        <dbReference type="Pfam" id="PF00999"/>
    </source>
</evidence>
<keyword evidence="6 10" id="KW-1133">Transmembrane helix</keyword>
<keyword evidence="2" id="KW-0813">Transport</keyword>
<keyword evidence="5" id="KW-0630">Potassium</keyword>
<evidence type="ECO:0000256" key="4">
    <source>
        <dbReference type="ARBA" id="ARBA00022692"/>
    </source>
</evidence>
<feature type="transmembrane region" description="Helical" evidence="10">
    <location>
        <begin position="242"/>
        <end position="263"/>
    </location>
</feature>
<comment type="similarity">
    <text evidence="9">Belongs to the monovalent cation:proton antiporter 2 (CPA2) transporter (TC 2.A.37) family. CHX (TC 2.A.37.4) subfamily.</text>
</comment>
<feature type="domain" description="Cation/H(+) antiporter central" evidence="12">
    <location>
        <begin position="474"/>
        <end position="593"/>
    </location>
</feature>
<dbReference type="PANTHER" id="PTHR32468">
    <property type="entry name" value="CATION/H + ANTIPORTER"/>
    <property type="match status" value="1"/>
</dbReference>
<dbReference type="EMBL" id="JBBPBM010000012">
    <property type="protein sequence ID" value="KAK8563037.1"/>
    <property type="molecule type" value="Genomic_DNA"/>
</dbReference>
<keyword evidence="7" id="KW-0406">Ion transport</keyword>
<evidence type="ECO:0000256" key="5">
    <source>
        <dbReference type="ARBA" id="ARBA00022958"/>
    </source>
</evidence>
<dbReference type="InterPro" id="IPR038770">
    <property type="entry name" value="Na+/solute_symporter_sf"/>
</dbReference>
<feature type="transmembrane region" description="Helical" evidence="10">
    <location>
        <begin position="114"/>
        <end position="135"/>
    </location>
</feature>
<dbReference type="InterPro" id="IPR050794">
    <property type="entry name" value="CPA2_transporter"/>
</dbReference>
<comment type="caution">
    <text evidence="14">The sequence shown here is derived from an EMBL/GenBank/DDBJ whole genome shotgun (WGS) entry which is preliminary data.</text>
</comment>
<dbReference type="Proteomes" id="UP001472677">
    <property type="component" value="Unassembled WGS sequence"/>
</dbReference>
<evidence type="ECO:0000313" key="15">
    <source>
        <dbReference type="Proteomes" id="UP001472677"/>
    </source>
</evidence>
<evidence type="ECO:0000256" key="2">
    <source>
        <dbReference type="ARBA" id="ARBA00022448"/>
    </source>
</evidence>
<dbReference type="PANTHER" id="PTHR32468:SF17">
    <property type="entry name" value="CATION_H(+) ANTIPORTER 4"/>
    <property type="match status" value="1"/>
</dbReference>
<feature type="transmembrane region" description="Helical" evidence="10">
    <location>
        <begin position="335"/>
        <end position="356"/>
    </location>
</feature>
<evidence type="ECO:0000259" key="13">
    <source>
        <dbReference type="Pfam" id="PF23259"/>
    </source>
</evidence>
<keyword evidence="4 10" id="KW-0812">Transmembrane</keyword>
<accession>A0ABR2EM02</accession>
<comment type="subcellular location">
    <subcellularLocation>
        <location evidence="1">Membrane</location>
        <topology evidence="1">Multi-pass membrane protein</topology>
    </subcellularLocation>
</comment>
<evidence type="ECO:0000256" key="10">
    <source>
        <dbReference type="SAM" id="Phobius"/>
    </source>
</evidence>
<protein>
    <recommendedName>
        <fullName evidence="16">Cation/H+ exchanger domain-containing protein</fullName>
    </recommendedName>
</protein>
<evidence type="ECO:0000259" key="12">
    <source>
        <dbReference type="Pfam" id="PF23256"/>
    </source>
</evidence>
<dbReference type="InterPro" id="IPR006153">
    <property type="entry name" value="Cation/H_exchanger_TM"/>
</dbReference>
<feature type="transmembrane region" description="Helical" evidence="10">
    <location>
        <begin position="180"/>
        <end position="200"/>
    </location>
</feature>
<evidence type="ECO:0000256" key="9">
    <source>
        <dbReference type="ARBA" id="ARBA00038341"/>
    </source>
</evidence>
<reference evidence="14 15" key="1">
    <citation type="journal article" date="2024" name="G3 (Bethesda)">
        <title>Genome assembly of Hibiscus sabdariffa L. provides insights into metabolisms of medicinal natural products.</title>
        <authorList>
            <person name="Kim T."/>
        </authorList>
    </citation>
    <scope>NUCLEOTIDE SEQUENCE [LARGE SCALE GENOMIC DNA]</scope>
    <source>
        <strain evidence="14">TK-2024</strain>
        <tissue evidence="14">Old leaves</tissue>
    </source>
</reference>
<evidence type="ECO:0008006" key="16">
    <source>
        <dbReference type="Google" id="ProtNLM"/>
    </source>
</evidence>
<dbReference type="InterPro" id="IPR057290">
    <property type="entry name" value="CHX17_C"/>
</dbReference>
<name>A0ABR2EM02_9ROSI</name>
<proteinExistence type="inferred from homology"/>
<feature type="domain" description="Cation/H+ exchanger transmembrane" evidence="11">
    <location>
        <begin position="74"/>
        <end position="293"/>
    </location>
</feature>
<sequence>MAISNPSSYTNGSETGQMGRIPEICLSFPSKINSPGLPSLFLEKNRHAKLMDYSLPRLQFQRVVGFVLTQMIRSLLKIMGLPMFVSEMLAGIILGPTVFPDFYSLINTSDESVAALGAAGGFGFVYFLFLSTVKMDVSLTFKSGKKAVYIGVLTVVVPLISCLITIKMRHPGINLFTNRIFFLSTSYAGTSFQVIHCLLSELRILNSELGRLGLSSALIGDMVTLLLTMFSTWVNSGIQRGALAVLIDIGMASIFMFIILFVLRPVMKWVVNHTPEASQINDICFYFVVLAFMLSPRKLDPITSGLFLPIFTTTCGMRFNLAAIKRPNLYAKDHALGATVALVIKFGVSLVLAVSCKMPLRDSLALALIMISKGIVEIGSYSIMYDKQVISDALFCYLTIMIVSVASIVPILVKRLYDPSRKYLCSQKRTILNSKLNQELRMLGCVHVPGHVNSIVNLMHALCPTKESSISLDVLHLVKLSGRATPLFIAHHKQIKTISEKSYSENVIIAFNEFQRHNWEVVSVNVFTAVSPPNLMYEDTCNLAMNCLTSFIILPFHRRWSIDGSIESEDQTIRSLNFHILERAPCSVGIHVEVRRSNFRDTSPTHHSSYKIAVIFMGGQDDREALALAKRISQYQSVSLTVIHLKAKTSLGNILAENGQMLDDEMLRYIKRSVKNLTYIQEQVKDGPETSTFLRSIVGDFQLIIVGRRYKIKDPQTFGLEEWCEFQEIGIIGDLLSSLDFFGNYSLLIVQQQLQRAA</sequence>
<gene>
    <name evidence="14" type="ORF">V6N12_011098</name>
</gene>
<organism evidence="14 15">
    <name type="scientific">Hibiscus sabdariffa</name>
    <name type="common">roselle</name>
    <dbReference type="NCBI Taxonomy" id="183260"/>
    <lineage>
        <taxon>Eukaryota</taxon>
        <taxon>Viridiplantae</taxon>
        <taxon>Streptophyta</taxon>
        <taxon>Embryophyta</taxon>
        <taxon>Tracheophyta</taxon>
        <taxon>Spermatophyta</taxon>
        <taxon>Magnoliopsida</taxon>
        <taxon>eudicotyledons</taxon>
        <taxon>Gunneridae</taxon>
        <taxon>Pentapetalae</taxon>
        <taxon>rosids</taxon>
        <taxon>malvids</taxon>
        <taxon>Malvales</taxon>
        <taxon>Malvaceae</taxon>
        <taxon>Malvoideae</taxon>
        <taxon>Hibiscus</taxon>
    </lineage>
</organism>
<feature type="domain" description="Cation/H(+) antiporter C-terminal" evidence="13">
    <location>
        <begin position="610"/>
        <end position="753"/>
    </location>
</feature>
<dbReference type="Pfam" id="PF23259">
    <property type="entry name" value="CHX17_C"/>
    <property type="match status" value="1"/>
</dbReference>
<keyword evidence="8 10" id="KW-0472">Membrane</keyword>
<feature type="transmembrane region" description="Helical" evidence="10">
    <location>
        <begin position="147"/>
        <end position="168"/>
    </location>
</feature>
<keyword evidence="15" id="KW-1185">Reference proteome</keyword>
<evidence type="ECO:0000256" key="7">
    <source>
        <dbReference type="ARBA" id="ARBA00023065"/>
    </source>
</evidence>
<evidence type="ECO:0000256" key="8">
    <source>
        <dbReference type="ARBA" id="ARBA00023136"/>
    </source>
</evidence>
<dbReference type="Pfam" id="PF23256">
    <property type="entry name" value="CHX17_2nd"/>
    <property type="match status" value="1"/>
</dbReference>
<evidence type="ECO:0000256" key="1">
    <source>
        <dbReference type="ARBA" id="ARBA00004141"/>
    </source>
</evidence>
<dbReference type="Pfam" id="PF00999">
    <property type="entry name" value="Na_H_Exchanger"/>
    <property type="match status" value="2"/>
</dbReference>